<dbReference type="SUPFAM" id="SSF46938">
    <property type="entry name" value="CRAL/TRIO N-terminal domain"/>
    <property type="match status" value="1"/>
</dbReference>
<dbReference type="RefSeq" id="XP_025368846.1">
    <property type="nucleotide sequence ID" value="XM_025512517.1"/>
</dbReference>
<dbReference type="Proteomes" id="UP000245783">
    <property type="component" value="Unassembled WGS sequence"/>
</dbReference>
<feature type="compositionally biased region" description="Low complexity" evidence="1">
    <location>
        <begin position="673"/>
        <end position="687"/>
    </location>
</feature>
<feature type="compositionally biased region" description="Low complexity" evidence="1">
    <location>
        <begin position="641"/>
        <end position="655"/>
    </location>
</feature>
<feature type="compositionally biased region" description="Low complexity" evidence="1">
    <location>
        <begin position="52"/>
        <end position="75"/>
    </location>
</feature>
<feature type="compositionally biased region" description="Polar residues" evidence="1">
    <location>
        <begin position="149"/>
        <end position="162"/>
    </location>
</feature>
<dbReference type="PROSITE" id="PS50191">
    <property type="entry name" value="CRAL_TRIO"/>
    <property type="match status" value="1"/>
</dbReference>
<feature type="region of interest" description="Disordered" evidence="1">
    <location>
        <begin position="1"/>
        <end position="31"/>
    </location>
</feature>
<feature type="region of interest" description="Disordered" evidence="1">
    <location>
        <begin position="48"/>
        <end position="176"/>
    </location>
</feature>
<dbReference type="InterPro" id="IPR036865">
    <property type="entry name" value="CRAL-TRIO_dom_sf"/>
</dbReference>
<feature type="compositionally biased region" description="Polar residues" evidence="1">
    <location>
        <begin position="76"/>
        <end position="94"/>
    </location>
</feature>
<dbReference type="Pfam" id="PF00650">
    <property type="entry name" value="CRAL_TRIO"/>
    <property type="match status" value="1"/>
</dbReference>
<dbReference type="PANTHER" id="PTHR46590:SF1">
    <property type="entry name" value="PHOSPHATIDYLINOSITOL TRANSFER PROTEIN CSR1"/>
    <property type="match status" value="1"/>
</dbReference>
<dbReference type="InterPro" id="IPR052432">
    <property type="entry name" value="PITP/CRAL-TRIO"/>
</dbReference>
<protein>
    <recommendedName>
        <fullName evidence="2">CRAL-TRIO domain-containing protein</fullName>
    </recommendedName>
</protein>
<feature type="region of interest" description="Disordered" evidence="1">
    <location>
        <begin position="585"/>
        <end position="705"/>
    </location>
</feature>
<dbReference type="EMBL" id="KZ819389">
    <property type="protein sequence ID" value="PWN41686.1"/>
    <property type="molecule type" value="Genomic_DNA"/>
</dbReference>
<dbReference type="InterPro" id="IPR011074">
    <property type="entry name" value="CRAL/TRIO_N_dom"/>
</dbReference>
<evidence type="ECO:0000313" key="3">
    <source>
        <dbReference type="EMBL" id="PWN41686.1"/>
    </source>
</evidence>
<evidence type="ECO:0000259" key="2">
    <source>
        <dbReference type="PROSITE" id="PS50191"/>
    </source>
</evidence>
<proteinExistence type="predicted"/>
<reference evidence="3 4" key="1">
    <citation type="journal article" date="2018" name="Mol. Biol. Evol.">
        <title>Broad Genomic Sampling Reveals a Smut Pathogenic Ancestry of the Fungal Clade Ustilaginomycotina.</title>
        <authorList>
            <person name="Kijpornyongpan T."/>
            <person name="Mondo S.J."/>
            <person name="Barry K."/>
            <person name="Sandor L."/>
            <person name="Lee J."/>
            <person name="Lipzen A."/>
            <person name="Pangilinan J."/>
            <person name="LaButti K."/>
            <person name="Hainaut M."/>
            <person name="Henrissat B."/>
            <person name="Grigoriev I.V."/>
            <person name="Spatafora J.W."/>
            <person name="Aime M.C."/>
        </authorList>
    </citation>
    <scope>NUCLEOTIDE SEQUENCE [LARGE SCALE GENOMIC DNA]</scope>
    <source>
        <strain evidence="3 4">MCA 4658</strain>
    </source>
</reference>
<dbReference type="InterPro" id="IPR001251">
    <property type="entry name" value="CRAL-TRIO_dom"/>
</dbReference>
<dbReference type="GeneID" id="37034387"/>
<feature type="compositionally biased region" description="Polar residues" evidence="1">
    <location>
        <begin position="104"/>
        <end position="118"/>
    </location>
</feature>
<dbReference type="InterPro" id="IPR036273">
    <property type="entry name" value="CRAL/TRIO_N_dom_sf"/>
</dbReference>
<evidence type="ECO:0000313" key="4">
    <source>
        <dbReference type="Proteomes" id="UP000245783"/>
    </source>
</evidence>
<accession>A0A316VVP9</accession>
<name>A0A316VVP9_9BASI</name>
<gene>
    <name evidence="3" type="ORF">IE81DRAFT_314860</name>
</gene>
<evidence type="ECO:0000256" key="1">
    <source>
        <dbReference type="SAM" id="MobiDB-lite"/>
    </source>
</evidence>
<dbReference type="AlphaFoldDB" id="A0A316VVP9"/>
<dbReference type="OrthoDB" id="43460at2759"/>
<dbReference type="CDD" id="cd00170">
    <property type="entry name" value="SEC14"/>
    <property type="match status" value="1"/>
</dbReference>
<dbReference type="SUPFAM" id="SSF52087">
    <property type="entry name" value="CRAL/TRIO domain"/>
    <property type="match status" value="1"/>
</dbReference>
<dbReference type="SMART" id="SM00516">
    <property type="entry name" value="SEC14"/>
    <property type="match status" value="1"/>
</dbReference>
<organism evidence="3 4">
    <name type="scientific">Ceraceosorus guamensis</name>
    <dbReference type="NCBI Taxonomy" id="1522189"/>
    <lineage>
        <taxon>Eukaryota</taxon>
        <taxon>Fungi</taxon>
        <taxon>Dikarya</taxon>
        <taxon>Basidiomycota</taxon>
        <taxon>Ustilaginomycotina</taxon>
        <taxon>Exobasidiomycetes</taxon>
        <taxon>Ceraceosorales</taxon>
        <taxon>Ceraceosoraceae</taxon>
        <taxon>Ceraceosorus</taxon>
    </lineage>
</organism>
<dbReference type="InParanoid" id="A0A316VVP9"/>
<dbReference type="SMART" id="SM01100">
    <property type="entry name" value="CRAL_TRIO_N"/>
    <property type="match status" value="1"/>
</dbReference>
<feature type="domain" description="CRAL-TRIO" evidence="2">
    <location>
        <begin position="275"/>
        <end position="414"/>
    </location>
</feature>
<dbReference type="PANTHER" id="PTHR46590">
    <property type="entry name" value="PHOSPHATIDYLINOSITOL TRANSFER PROTEIN CSR1-RELATED"/>
    <property type="match status" value="1"/>
</dbReference>
<sequence>MSSSAKQAGTPPQPTPGHMPGTRGNLTPSQTRALYRLWSRFFRLCQEPAAPGSLGSTSNSVSASSSAGGKNAGANTPYSTSGSTSQNEASSSSRSDLRGKTAAHSDSSQLGGRATSSHTRLDSGVSTLSGGGVGGSKLGRRVSAGAPPSSLNGASDSTSTNGPHLGSRIPRDDGVKDELKTLEEAKEMRTFLDRYGGERLRTVFWEMVKGEHPDALMLRFLRARKWDVDRAIAVIGATAAFRIENDVEALVRGGELELCKTKGGRNIFQNGISYVYGASYTGEPIYFIEVGSHFSHAQTQSELKRAIILLQEWLSMLMPPPVEQKVVVFNLRNFGLRNMDWWTVFFMVKTMESYYVESLARVYVHCPPWIFRPIWAILRPLLDPVVRDKVRLTSTVEELSDHIPWDHLPKDSMGGGADWGFSYPLPDSQENDLQLDTETRDRLRAAYSEIAMDFERSTARIIRRYQAKAASRSVADGFSSADVSDEDYVDDDDEEEDGSASFAEDLKAQRDVLATRLRVAWLRLAPYVVGRSKYHRWGVVNDDGIVRWNYHTLEGKHEVQTCGEGTTLGALEAGLEQIEAAQKHADTTAVVEEPSQSNGLVVENGRHRRQRTGGTGTRALDEALGLDTGDVDLQDAPTAPATTSDKTDQTSSTAKPAETASEGSPVSPLKTISTDQEQQQQTLETSSVDAVVPVHPLEASSDSQA</sequence>
<dbReference type="Pfam" id="PF03765">
    <property type="entry name" value="CRAL_TRIO_N"/>
    <property type="match status" value="1"/>
</dbReference>
<dbReference type="Gene3D" id="3.40.525.10">
    <property type="entry name" value="CRAL-TRIO lipid binding domain"/>
    <property type="match status" value="1"/>
</dbReference>
<feature type="region of interest" description="Disordered" evidence="1">
    <location>
        <begin position="482"/>
        <end position="503"/>
    </location>
</feature>
<feature type="compositionally biased region" description="Acidic residues" evidence="1">
    <location>
        <begin position="483"/>
        <end position="498"/>
    </location>
</feature>
<keyword evidence="4" id="KW-1185">Reference proteome</keyword>